<dbReference type="PROSITE" id="PS01209">
    <property type="entry name" value="LDLRA_1"/>
    <property type="match status" value="1"/>
</dbReference>
<dbReference type="InterPro" id="IPR023415">
    <property type="entry name" value="LDLR_class-A_CS"/>
</dbReference>
<dbReference type="InterPro" id="IPR036055">
    <property type="entry name" value="LDL_receptor-like_sf"/>
</dbReference>
<dbReference type="SUPFAM" id="SSF57424">
    <property type="entry name" value="LDL receptor-like module"/>
    <property type="match status" value="1"/>
</dbReference>
<feature type="disulfide bond" evidence="2">
    <location>
        <begin position="433"/>
        <end position="451"/>
    </location>
</feature>
<dbReference type="PROSITE" id="PS50068">
    <property type="entry name" value="LDLRA_2"/>
    <property type="match status" value="1"/>
</dbReference>
<evidence type="ECO:0000256" key="1">
    <source>
        <dbReference type="ARBA" id="ARBA00023157"/>
    </source>
</evidence>
<dbReference type="CDD" id="cd00112">
    <property type="entry name" value="LDLa"/>
    <property type="match status" value="1"/>
</dbReference>
<dbReference type="Pfam" id="PF00057">
    <property type="entry name" value="Ldl_recept_a"/>
    <property type="match status" value="1"/>
</dbReference>
<organism evidence="4 5">
    <name type="scientific">Thelohanellus kitauei</name>
    <name type="common">Myxosporean</name>
    <dbReference type="NCBI Taxonomy" id="669202"/>
    <lineage>
        <taxon>Eukaryota</taxon>
        <taxon>Metazoa</taxon>
        <taxon>Cnidaria</taxon>
        <taxon>Myxozoa</taxon>
        <taxon>Myxosporea</taxon>
        <taxon>Bivalvulida</taxon>
        <taxon>Platysporina</taxon>
        <taxon>Myxobolidae</taxon>
        <taxon>Thelohanellus</taxon>
    </lineage>
</organism>
<reference evidence="4 5" key="1">
    <citation type="journal article" date="2014" name="Genome Biol. Evol.">
        <title>The genome of the myxosporean Thelohanellus kitauei shows adaptations to nutrient acquisition within its fish host.</title>
        <authorList>
            <person name="Yang Y."/>
            <person name="Xiong J."/>
            <person name="Zhou Z."/>
            <person name="Huo F."/>
            <person name="Miao W."/>
            <person name="Ran C."/>
            <person name="Liu Y."/>
            <person name="Zhang J."/>
            <person name="Feng J."/>
            <person name="Wang M."/>
            <person name="Wang M."/>
            <person name="Wang L."/>
            <person name="Yao B."/>
        </authorList>
    </citation>
    <scope>NUCLEOTIDE SEQUENCE [LARGE SCALE GENOMIC DNA]</scope>
    <source>
        <strain evidence="4">Wuqing</strain>
    </source>
</reference>
<dbReference type="OrthoDB" id="5946163at2759"/>
<comment type="caution">
    <text evidence="2">Lacks conserved residue(s) required for the propagation of feature annotation.</text>
</comment>
<name>A0A0C2N3W6_THEKT</name>
<dbReference type="InterPro" id="IPR002172">
    <property type="entry name" value="LDrepeatLR_classA_rpt"/>
</dbReference>
<evidence type="ECO:0000259" key="3">
    <source>
        <dbReference type="Pfam" id="PF15901"/>
    </source>
</evidence>
<evidence type="ECO:0000313" key="5">
    <source>
        <dbReference type="Proteomes" id="UP000031668"/>
    </source>
</evidence>
<dbReference type="InterPro" id="IPR031777">
    <property type="entry name" value="Sortilin_C"/>
</dbReference>
<evidence type="ECO:0000256" key="2">
    <source>
        <dbReference type="PROSITE-ProRule" id="PRU00124"/>
    </source>
</evidence>
<gene>
    <name evidence="4" type="ORF">RF11_15103</name>
</gene>
<evidence type="ECO:0000313" key="4">
    <source>
        <dbReference type="EMBL" id="KII71015.1"/>
    </source>
</evidence>
<dbReference type="Proteomes" id="UP000031668">
    <property type="component" value="Unassembled WGS sequence"/>
</dbReference>
<feature type="domain" description="Sortilin C-terminal" evidence="3">
    <location>
        <begin position="2"/>
        <end position="103"/>
    </location>
</feature>
<dbReference type="EMBL" id="JWZT01001883">
    <property type="protein sequence ID" value="KII71015.1"/>
    <property type="molecule type" value="Genomic_DNA"/>
</dbReference>
<dbReference type="Gene3D" id="4.10.400.10">
    <property type="entry name" value="Low-density Lipoprotein Receptor"/>
    <property type="match status" value="1"/>
</dbReference>
<dbReference type="SMART" id="SM00192">
    <property type="entry name" value="LDLa"/>
    <property type="match status" value="1"/>
</dbReference>
<sequence>MNDYSKWSISRNKANCYQGLEVYYWKKNVNAMCFDNRTASLNITKSCPCYLEDFQCRFNYYYIHEYCSIETFSDFNDDNCQCELGTYPLSTQNGFATLDPGVCKVNAPNLIKNTTNAVVCISHEYLNQIQFISIKYLFIYELDYIGNPWPKFRKQFLLIPYKMNPTYPMSIDMVNRDVYYFFDHTLLVYKHKDDIFSKHELYEFGFNILSIEMDHHRNFVVILDSNQNLFVLCIQSNFVKLLAPNVNDFYYSPHNLSISFIKNEQLCFYRFYLGIECFITDFDVMKFMYSEDFEYYLLLLRNKTLLVYEVMKIKFIKTTKAVINISNVTFFDIIKHNLFLIQKGSFIRIDLRYPTRLDLLSDRDFSDLIQFRLDVVYSEDAFKNSKQLYKYRCNPLIKSDDFCFDEEIKSDHKHICQKHDIECLRRYCAGFQCGSSECITNNVRCNGINECRDGSDEMNCESKSLYHLKYVM</sequence>
<keyword evidence="1 2" id="KW-1015">Disulfide bond</keyword>
<protein>
    <recommendedName>
        <fullName evidence="3">Sortilin C-terminal domain-containing protein</fullName>
    </recommendedName>
</protein>
<dbReference type="AlphaFoldDB" id="A0A0C2N3W6"/>
<comment type="caution">
    <text evidence="4">The sequence shown here is derived from an EMBL/GenBank/DDBJ whole genome shotgun (WGS) entry which is preliminary data.</text>
</comment>
<feature type="disulfide bond" evidence="2">
    <location>
        <begin position="445"/>
        <end position="460"/>
    </location>
</feature>
<proteinExistence type="predicted"/>
<dbReference type="Pfam" id="PF15901">
    <property type="entry name" value="Sortilin_C"/>
    <property type="match status" value="1"/>
</dbReference>
<accession>A0A0C2N3W6</accession>
<keyword evidence="5" id="KW-1185">Reference proteome</keyword>